<dbReference type="Proteomes" id="UP000198403">
    <property type="component" value="Unassembled WGS sequence"/>
</dbReference>
<dbReference type="RefSeq" id="WP_089337560.1">
    <property type="nucleotide sequence ID" value="NZ_FZNO01000018.1"/>
</dbReference>
<dbReference type="GO" id="GO:0016491">
    <property type="term" value="F:oxidoreductase activity"/>
    <property type="evidence" value="ECO:0007669"/>
    <property type="project" value="UniProtKB-KW"/>
</dbReference>
<sequence length="329" mass="34403">MTQPRPLSEQAVVVLGASSGIGRAAALEFAGRGARKIAVASRGTEALDTLVADLTAAGAEAVAVPTDITDEAAVTALARAAEERFGRIDTWVTVPGVGIWGAVQDISLDEFRRVMEVNFLGHVAAAQIAVPALQRAGAGVLIGIGSVEGYRSMPFHAPYSASKFALRAFYDALRMELADAGSPVSVTSILPAGIGTPFFEHARTKLGSMPKPPPPVYAPELVAEAIVRAAEHPRREVPVGDAALGFLAGQRFSPALTDAFLSLTGRRLQTTDRPDDGTDILDSPTPGPGAVRGAFADQLRTTSPVTRAAGAMVRPGELLLKARRRLANR</sequence>
<dbReference type="InterPro" id="IPR036291">
    <property type="entry name" value="NAD(P)-bd_dom_sf"/>
</dbReference>
<dbReference type="PRINTS" id="PR00081">
    <property type="entry name" value="GDHRDH"/>
</dbReference>
<dbReference type="GO" id="GO:0016020">
    <property type="term" value="C:membrane"/>
    <property type="evidence" value="ECO:0007669"/>
    <property type="project" value="TreeGrafter"/>
</dbReference>
<proteinExistence type="inferred from homology"/>
<dbReference type="PRINTS" id="PR00080">
    <property type="entry name" value="SDRFAMILY"/>
</dbReference>
<evidence type="ECO:0000313" key="5">
    <source>
        <dbReference type="EMBL" id="SNR67170.1"/>
    </source>
</evidence>
<protein>
    <submittedName>
        <fullName evidence="5">Short-chain dehydrogenase</fullName>
    </submittedName>
</protein>
<dbReference type="EMBL" id="FZNO01000018">
    <property type="protein sequence ID" value="SNR67170.1"/>
    <property type="molecule type" value="Genomic_DNA"/>
</dbReference>
<accession>A0A238Y840</accession>
<dbReference type="AlphaFoldDB" id="A0A238Y840"/>
<dbReference type="PROSITE" id="PS00061">
    <property type="entry name" value="ADH_SHORT"/>
    <property type="match status" value="1"/>
</dbReference>
<dbReference type="SUPFAM" id="SSF51735">
    <property type="entry name" value="NAD(P)-binding Rossmann-fold domains"/>
    <property type="match status" value="1"/>
</dbReference>
<reference evidence="5 6" key="1">
    <citation type="submission" date="2017-06" db="EMBL/GenBank/DDBJ databases">
        <authorList>
            <person name="Kim H.J."/>
            <person name="Triplett B.A."/>
        </authorList>
    </citation>
    <scope>NUCLEOTIDE SEQUENCE [LARGE SCALE GENOMIC DNA]</scope>
    <source>
        <strain evidence="5 6">DSM 44272</strain>
    </source>
</reference>
<keyword evidence="6" id="KW-1185">Reference proteome</keyword>
<dbReference type="NCBIfam" id="NF005495">
    <property type="entry name" value="PRK07109.1"/>
    <property type="match status" value="1"/>
</dbReference>
<dbReference type="InterPro" id="IPR002347">
    <property type="entry name" value="SDR_fam"/>
</dbReference>
<dbReference type="PANTHER" id="PTHR44196">
    <property type="entry name" value="DEHYDROGENASE/REDUCTASE SDR FAMILY MEMBER 7B"/>
    <property type="match status" value="1"/>
</dbReference>
<name>A0A238Y840_9ACTN</name>
<evidence type="ECO:0000256" key="1">
    <source>
        <dbReference type="ARBA" id="ARBA00006484"/>
    </source>
</evidence>
<dbReference type="Pfam" id="PF00106">
    <property type="entry name" value="adh_short"/>
    <property type="match status" value="1"/>
</dbReference>
<dbReference type="InterPro" id="IPR020904">
    <property type="entry name" value="Sc_DH/Rdtase_CS"/>
</dbReference>
<gene>
    <name evidence="5" type="ORF">SAMN06272737_11867</name>
</gene>
<feature type="region of interest" description="Disordered" evidence="4">
    <location>
        <begin position="269"/>
        <end position="290"/>
    </location>
</feature>
<keyword evidence="2" id="KW-0560">Oxidoreductase</keyword>
<organism evidence="5 6">
    <name type="scientific">Blastococcus mobilis</name>
    <dbReference type="NCBI Taxonomy" id="1938746"/>
    <lineage>
        <taxon>Bacteria</taxon>
        <taxon>Bacillati</taxon>
        <taxon>Actinomycetota</taxon>
        <taxon>Actinomycetes</taxon>
        <taxon>Geodermatophilales</taxon>
        <taxon>Geodermatophilaceae</taxon>
        <taxon>Blastococcus</taxon>
    </lineage>
</organism>
<comment type="similarity">
    <text evidence="1 3">Belongs to the short-chain dehydrogenases/reductases (SDR) family.</text>
</comment>
<dbReference type="OrthoDB" id="5242868at2"/>
<evidence type="ECO:0000313" key="6">
    <source>
        <dbReference type="Proteomes" id="UP000198403"/>
    </source>
</evidence>
<dbReference type="PANTHER" id="PTHR44196:SF1">
    <property type="entry name" value="DEHYDROGENASE_REDUCTASE SDR FAMILY MEMBER 7B"/>
    <property type="match status" value="1"/>
</dbReference>
<dbReference type="Gene3D" id="3.40.50.720">
    <property type="entry name" value="NAD(P)-binding Rossmann-like Domain"/>
    <property type="match status" value="1"/>
</dbReference>
<evidence type="ECO:0000256" key="2">
    <source>
        <dbReference type="ARBA" id="ARBA00023002"/>
    </source>
</evidence>
<evidence type="ECO:0000256" key="4">
    <source>
        <dbReference type="SAM" id="MobiDB-lite"/>
    </source>
</evidence>
<evidence type="ECO:0000256" key="3">
    <source>
        <dbReference type="RuleBase" id="RU000363"/>
    </source>
</evidence>